<reference evidence="1 2" key="1">
    <citation type="journal article" date="2024" name="G3 (Bethesda)">
        <title>Genome assembly of Hibiscus sabdariffa L. provides insights into metabolisms of medicinal natural products.</title>
        <authorList>
            <person name="Kim T."/>
        </authorList>
    </citation>
    <scope>NUCLEOTIDE SEQUENCE [LARGE SCALE GENOMIC DNA]</scope>
    <source>
        <strain evidence="1">TK-2024</strain>
        <tissue evidence="1">Old leaves</tissue>
    </source>
</reference>
<name>A0ABR2FFQ5_9ROSI</name>
<evidence type="ECO:0000313" key="1">
    <source>
        <dbReference type="EMBL" id="KAK8579777.1"/>
    </source>
</evidence>
<dbReference type="EMBL" id="JBBPBM010000006">
    <property type="protein sequence ID" value="KAK8579777.1"/>
    <property type="molecule type" value="Genomic_DNA"/>
</dbReference>
<accession>A0ABR2FFQ5</accession>
<protein>
    <submittedName>
        <fullName evidence="1">Uncharacterized protein</fullName>
    </submittedName>
</protein>
<gene>
    <name evidence="1" type="ORF">V6N12_070083</name>
</gene>
<proteinExistence type="predicted"/>
<evidence type="ECO:0000313" key="2">
    <source>
        <dbReference type="Proteomes" id="UP001472677"/>
    </source>
</evidence>
<comment type="caution">
    <text evidence="1">The sequence shown here is derived from an EMBL/GenBank/DDBJ whole genome shotgun (WGS) entry which is preliminary data.</text>
</comment>
<organism evidence="1 2">
    <name type="scientific">Hibiscus sabdariffa</name>
    <name type="common">roselle</name>
    <dbReference type="NCBI Taxonomy" id="183260"/>
    <lineage>
        <taxon>Eukaryota</taxon>
        <taxon>Viridiplantae</taxon>
        <taxon>Streptophyta</taxon>
        <taxon>Embryophyta</taxon>
        <taxon>Tracheophyta</taxon>
        <taxon>Spermatophyta</taxon>
        <taxon>Magnoliopsida</taxon>
        <taxon>eudicotyledons</taxon>
        <taxon>Gunneridae</taxon>
        <taxon>Pentapetalae</taxon>
        <taxon>rosids</taxon>
        <taxon>malvids</taxon>
        <taxon>Malvales</taxon>
        <taxon>Malvaceae</taxon>
        <taxon>Malvoideae</taxon>
        <taxon>Hibiscus</taxon>
    </lineage>
</organism>
<dbReference type="Proteomes" id="UP001472677">
    <property type="component" value="Unassembled WGS sequence"/>
</dbReference>
<keyword evidence="2" id="KW-1185">Reference proteome</keyword>
<sequence length="148" mass="17321">MVLILQSTFGVKDWIFANLSQSHKFVRDFVEWDLLFGCLLWFLWLRRNRRIFELQEVRWEPILDQGRRRQQECIAVSRSVVREIVQSGSVPRGVDLPCLGSADRACFARKEQACVWDGQECAANDLLSHRFFDLPMSVLTLFKSDLIE</sequence>